<feature type="domain" description="Transposase IS204/IS1001/IS1096/IS1165 helix-turn-helix" evidence="1">
    <location>
        <begin position="3"/>
        <end position="50"/>
    </location>
</feature>
<dbReference type="SUPFAM" id="SSF46689">
    <property type="entry name" value="Homeodomain-like"/>
    <property type="match status" value="1"/>
</dbReference>
<name>A0ABN0CEX2_STRVE</name>
<sequence>MVETSIVEKKHQITNLVRQKVTQLLTEKGSLTDIVKRLHVSTSTVYHKLDQFTFK</sequence>
<dbReference type="Proteomes" id="UP000003697">
    <property type="component" value="Unassembled WGS sequence"/>
</dbReference>
<gene>
    <name evidence="2" type="ORF">HMPREF9425_1763</name>
</gene>
<reference evidence="2 3" key="1">
    <citation type="submission" date="2011-01" db="EMBL/GenBank/DDBJ databases">
        <authorList>
            <person name="Muzny D."/>
            <person name="Qin X."/>
            <person name="Buhay C."/>
            <person name="Dugan-Rocha S."/>
            <person name="Ding Y."/>
            <person name="Chen G."/>
            <person name="Hawes A."/>
            <person name="Holder M."/>
            <person name="Jhangiani S."/>
            <person name="Johnson A."/>
            <person name="Khan Z."/>
            <person name="Li Z."/>
            <person name="Liu W."/>
            <person name="Liu X."/>
            <person name="Perez L."/>
            <person name="Shen H."/>
            <person name="Wang Q."/>
            <person name="Watt J."/>
            <person name="Xi L."/>
            <person name="Xin Y."/>
            <person name="Zhou J."/>
            <person name="Deng J."/>
            <person name="Jiang H."/>
            <person name="Liu Y."/>
            <person name="Qu J."/>
            <person name="Song X.-Z."/>
            <person name="Zhang L."/>
            <person name="Villasana D."/>
            <person name="Johnson A."/>
            <person name="Liu J."/>
            <person name="Liyanage D."/>
            <person name="Lorensuhewa L."/>
            <person name="Robinson T."/>
            <person name="Song A."/>
            <person name="Song B.-B."/>
            <person name="Dinh H."/>
            <person name="Thornton R."/>
            <person name="Coyle M."/>
            <person name="Francisco L."/>
            <person name="Jackson L."/>
            <person name="Javaid M."/>
            <person name="Korchina V."/>
            <person name="Kovar C."/>
            <person name="Mata R."/>
            <person name="Mathew T."/>
            <person name="Ngo R."/>
            <person name="Nguyen L."/>
            <person name="Nguyen N."/>
            <person name="Okwuonu G."/>
            <person name="Ongeri F."/>
            <person name="Pham C."/>
            <person name="Simmons D."/>
            <person name="Wilczek-Boney K."/>
            <person name="Hale W."/>
            <person name="Jakkamsetti A."/>
            <person name="Pham P."/>
            <person name="Ruth R."/>
            <person name="San Lucas F."/>
            <person name="Warren J."/>
            <person name="Zhang J."/>
            <person name="Zhao Z."/>
            <person name="Zhou C."/>
            <person name="Zhu D."/>
            <person name="Lee S."/>
            <person name="Bess C."/>
            <person name="Blankenburg K."/>
            <person name="Forbes L."/>
            <person name="Fu Q."/>
            <person name="Gubbala S."/>
            <person name="Hirani K."/>
            <person name="Jayaseelan J.C."/>
            <person name="Lara F."/>
            <person name="Munidasa M."/>
            <person name="Palculict T."/>
            <person name="Patil S."/>
            <person name="Pu L.-L."/>
            <person name="Saada N."/>
            <person name="Tang L."/>
            <person name="Weissenberger G."/>
            <person name="Zhu Y."/>
            <person name="Hemphill L."/>
            <person name="Shang Y."/>
            <person name="Youmans B."/>
            <person name="Ayvaz T."/>
            <person name="Ross M."/>
            <person name="Santibanez J."/>
            <person name="Aqrawi P."/>
            <person name="Gross S."/>
            <person name="Joshi V."/>
            <person name="Fowler G."/>
            <person name="Nazareth L."/>
            <person name="Reid J."/>
            <person name="Worley K."/>
            <person name="Petrosino J."/>
            <person name="Highlander S."/>
            <person name="Gibbs R."/>
        </authorList>
    </citation>
    <scope>NUCLEOTIDE SEQUENCE [LARGE SCALE GENOMIC DNA]</scope>
    <source>
        <strain evidence="2 3">ATCC 49124</strain>
    </source>
</reference>
<dbReference type="InterPro" id="IPR009057">
    <property type="entry name" value="Homeodomain-like_sf"/>
</dbReference>
<dbReference type="Pfam" id="PF13542">
    <property type="entry name" value="HTH_Tnp_ISL3"/>
    <property type="match status" value="1"/>
</dbReference>
<accession>A0ABN0CEX2</accession>
<organism evidence="2 3">
    <name type="scientific">Streptococcus vestibularis ATCC 49124</name>
    <dbReference type="NCBI Taxonomy" id="889206"/>
    <lineage>
        <taxon>Bacteria</taxon>
        <taxon>Bacillati</taxon>
        <taxon>Bacillota</taxon>
        <taxon>Bacilli</taxon>
        <taxon>Lactobacillales</taxon>
        <taxon>Streptococcaceae</taxon>
        <taxon>Streptococcus</taxon>
    </lineage>
</organism>
<dbReference type="InterPro" id="IPR032877">
    <property type="entry name" value="Transposase_HTH"/>
</dbReference>
<evidence type="ECO:0000313" key="2">
    <source>
        <dbReference type="EMBL" id="EFX95361.1"/>
    </source>
</evidence>
<dbReference type="Gene3D" id="1.10.10.60">
    <property type="entry name" value="Homeodomain-like"/>
    <property type="match status" value="1"/>
</dbReference>
<comment type="caution">
    <text evidence="2">The sequence shown here is derived from an EMBL/GenBank/DDBJ whole genome shotgun (WGS) entry which is preliminary data.</text>
</comment>
<evidence type="ECO:0000259" key="1">
    <source>
        <dbReference type="Pfam" id="PF13542"/>
    </source>
</evidence>
<proteinExistence type="predicted"/>
<protein>
    <recommendedName>
        <fullName evidence="1">Transposase IS204/IS1001/IS1096/IS1165 helix-turn-helix domain-containing protein</fullName>
    </recommendedName>
</protein>
<evidence type="ECO:0000313" key="3">
    <source>
        <dbReference type="Proteomes" id="UP000003697"/>
    </source>
</evidence>
<keyword evidence="3" id="KW-1185">Reference proteome</keyword>
<dbReference type="EMBL" id="AEVI01000078">
    <property type="protein sequence ID" value="EFX95361.1"/>
    <property type="molecule type" value="Genomic_DNA"/>
</dbReference>